<comment type="caution">
    <text evidence="3">The sequence shown here is derived from an EMBL/GenBank/DDBJ whole genome shotgun (WGS) entry which is preliminary data.</text>
</comment>
<protein>
    <submittedName>
        <fullName evidence="3">Uncharacterized protein</fullName>
    </submittedName>
</protein>
<reference evidence="3" key="1">
    <citation type="journal article" date="2023" name="Mol. Phylogenet. Evol.">
        <title>Genome-scale phylogeny and comparative genomics of the fungal order Sordariales.</title>
        <authorList>
            <person name="Hensen N."/>
            <person name="Bonometti L."/>
            <person name="Westerberg I."/>
            <person name="Brannstrom I.O."/>
            <person name="Guillou S."/>
            <person name="Cros-Aarteil S."/>
            <person name="Calhoun S."/>
            <person name="Haridas S."/>
            <person name="Kuo A."/>
            <person name="Mondo S."/>
            <person name="Pangilinan J."/>
            <person name="Riley R."/>
            <person name="LaButti K."/>
            <person name="Andreopoulos B."/>
            <person name="Lipzen A."/>
            <person name="Chen C."/>
            <person name="Yan M."/>
            <person name="Daum C."/>
            <person name="Ng V."/>
            <person name="Clum A."/>
            <person name="Steindorff A."/>
            <person name="Ohm R.A."/>
            <person name="Martin F."/>
            <person name="Silar P."/>
            <person name="Natvig D.O."/>
            <person name="Lalanne C."/>
            <person name="Gautier V."/>
            <person name="Ament-Velasquez S.L."/>
            <person name="Kruys A."/>
            <person name="Hutchinson M.I."/>
            <person name="Powell A.J."/>
            <person name="Barry K."/>
            <person name="Miller A.N."/>
            <person name="Grigoriev I.V."/>
            <person name="Debuchy R."/>
            <person name="Gladieux P."/>
            <person name="Hiltunen Thoren M."/>
            <person name="Johannesson H."/>
        </authorList>
    </citation>
    <scope>NUCLEOTIDE SEQUENCE</scope>
    <source>
        <strain evidence="3">PSN309</strain>
    </source>
</reference>
<keyword evidence="2" id="KW-0472">Membrane</keyword>
<dbReference type="Proteomes" id="UP001302126">
    <property type="component" value="Unassembled WGS sequence"/>
</dbReference>
<organism evidence="3 4">
    <name type="scientific">Podospora australis</name>
    <dbReference type="NCBI Taxonomy" id="1536484"/>
    <lineage>
        <taxon>Eukaryota</taxon>
        <taxon>Fungi</taxon>
        <taxon>Dikarya</taxon>
        <taxon>Ascomycota</taxon>
        <taxon>Pezizomycotina</taxon>
        <taxon>Sordariomycetes</taxon>
        <taxon>Sordariomycetidae</taxon>
        <taxon>Sordariales</taxon>
        <taxon>Podosporaceae</taxon>
        <taxon>Podospora</taxon>
    </lineage>
</organism>
<dbReference type="AlphaFoldDB" id="A0AAN6WNR0"/>
<evidence type="ECO:0000313" key="3">
    <source>
        <dbReference type="EMBL" id="KAK4185234.1"/>
    </source>
</evidence>
<evidence type="ECO:0000256" key="1">
    <source>
        <dbReference type="SAM" id="MobiDB-lite"/>
    </source>
</evidence>
<feature type="compositionally biased region" description="Polar residues" evidence="1">
    <location>
        <begin position="174"/>
        <end position="190"/>
    </location>
</feature>
<feature type="transmembrane region" description="Helical" evidence="2">
    <location>
        <begin position="92"/>
        <end position="116"/>
    </location>
</feature>
<feature type="region of interest" description="Disordered" evidence="1">
    <location>
        <begin position="122"/>
        <end position="193"/>
    </location>
</feature>
<feature type="compositionally biased region" description="Low complexity" evidence="1">
    <location>
        <begin position="132"/>
        <end position="173"/>
    </location>
</feature>
<reference evidence="3" key="2">
    <citation type="submission" date="2023-05" db="EMBL/GenBank/DDBJ databases">
        <authorList>
            <consortium name="Lawrence Berkeley National Laboratory"/>
            <person name="Steindorff A."/>
            <person name="Hensen N."/>
            <person name="Bonometti L."/>
            <person name="Westerberg I."/>
            <person name="Brannstrom I.O."/>
            <person name="Guillou S."/>
            <person name="Cros-Aarteil S."/>
            <person name="Calhoun S."/>
            <person name="Haridas S."/>
            <person name="Kuo A."/>
            <person name="Mondo S."/>
            <person name="Pangilinan J."/>
            <person name="Riley R."/>
            <person name="Labutti K."/>
            <person name="Andreopoulos B."/>
            <person name="Lipzen A."/>
            <person name="Chen C."/>
            <person name="Yanf M."/>
            <person name="Daum C."/>
            <person name="Ng V."/>
            <person name="Clum A."/>
            <person name="Ohm R."/>
            <person name="Martin F."/>
            <person name="Silar P."/>
            <person name="Natvig D."/>
            <person name="Lalanne C."/>
            <person name="Gautier V."/>
            <person name="Ament-Velasquez S.L."/>
            <person name="Kruys A."/>
            <person name="Hutchinson M.I."/>
            <person name="Powell A.J."/>
            <person name="Barry K."/>
            <person name="Miller A.N."/>
            <person name="Grigoriev I.V."/>
            <person name="Debuchy R."/>
            <person name="Gladieux P."/>
            <person name="Thoren M.H."/>
            <person name="Johannesson H."/>
        </authorList>
    </citation>
    <scope>NUCLEOTIDE SEQUENCE</scope>
    <source>
        <strain evidence="3">PSN309</strain>
    </source>
</reference>
<keyword evidence="2" id="KW-1133">Transmembrane helix</keyword>
<keyword evidence="2" id="KW-0812">Transmembrane</keyword>
<sequence>MDDSQSVESIQRPLIAYIAHRDSTLPESYDHWNLPEVYDPRDLPEVYIPVVINNRHAIVTYSPNKTLASLQDTPNSSVSSVKLARSCWRRNWIAISLLAIVIVAGVIGGSVAGTLVPRRREAESLGRQEGLASTTAQPPTAPTQSNAPSASTSQALSTTTSTTGNTSRQTSGTITSRSQTSATTGPQVTDTAKPRAVVMGSAERLNAPVEILAIAFLEGQACNYTPIGKHGDWVCDTPFVLGGKTYQWKGCGGSTWATVNDPTPKWFGQCSAETGSLSNCGDVVVTGNWKCSPDNEEKGA</sequence>
<evidence type="ECO:0000313" key="4">
    <source>
        <dbReference type="Proteomes" id="UP001302126"/>
    </source>
</evidence>
<dbReference type="EMBL" id="MU864456">
    <property type="protein sequence ID" value="KAK4185234.1"/>
    <property type="molecule type" value="Genomic_DNA"/>
</dbReference>
<name>A0AAN6WNR0_9PEZI</name>
<accession>A0AAN6WNR0</accession>
<evidence type="ECO:0000256" key="2">
    <source>
        <dbReference type="SAM" id="Phobius"/>
    </source>
</evidence>
<gene>
    <name evidence="3" type="ORF">QBC35DRAFT_465739</name>
</gene>
<keyword evidence="4" id="KW-1185">Reference proteome</keyword>
<proteinExistence type="predicted"/>